<name>A0A4R2NCJ6_9PAST</name>
<dbReference type="Proteomes" id="UP000295537">
    <property type="component" value="Unassembled WGS sequence"/>
</dbReference>
<feature type="transmembrane region" description="Helical" evidence="1">
    <location>
        <begin position="14"/>
        <end position="38"/>
    </location>
</feature>
<dbReference type="RefSeq" id="WP_132500472.1">
    <property type="nucleotide sequence ID" value="NZ_LVXA01000001.1"/>
</dbReference>
<feature type="transmembrane region" description="Helical" evidence="1">
    <location>
        <begin position="305"/>
        <end position="324"/>
    </location>
</feature>
<proteinExistence type="predicted"/>
<organism evidence="2 3">
    <name type="scientific">Nicoletella semolina</name>
    <dbReference type="NCBI Taxonomy" id="271160"/>
    <lineage>
        <taxon>Bacteria</taxon>
        <taxon>Pseudomonadati</taxon>
        <taxon>Pseudomonadota</taxon>
        <taxon>Gammaproteobacteria</taxon>
        <taxon>Pasteurellales</taxon>
        <taxon>Pasteurellaceae</taxon>
        <taxon>Nicoletella</taxon>
    </lineage>
</organism>
<comment type="caution">
    <text evidence="2">The sequence shown here is derived from an EMBL/GenBank/DDBJ whole genome shotgun (WGS) entry which is preliminary data.</text>
</comment>
<keyword evidence="1" id="KW-1133">Transmembrane helix</keyword>
<protein>
    <recommendedName>
        <fullName evidence="4">O-antigen ligase-like membrane protein</fullName>
    </recommendedName>
</protein>
<reference evidence="2 3" key="1">
    <citation type="submission" date="2019-03" db="EMBL/GenBank/DDBJ databases">
        <title>Genomic Encyclopedia of Type Strains, Phase IV (KMG-IV): sequencing the most valuable type-strain genomes for metagenomic binning, comparative biology and taxonomic classification.</title>
        <authorList>
            <person name="Goeker M."/>
        </authorList>
    </citation>
    <scope>NUCLEOTIDE SEQUENCE [LARGE SCALE GENOMIC DNA]</scope>
    <source>
        <strain evidence="2 3">DSM 16380</strain>
    </source>
</reference>
<feature type="transmembrane region" description="Helical" evidence="1">
    <location>
        <begin position="222"/>
        <end position="241"/>
    </location>
</feature>
<dbReference type="EMBL" id="SLXJ01000001">
    <property type="protein sequence ID" value="TCP18867.1"/>
    <property type="molecule type" value="Genomic_DNA"/>
</dbReference>
<accession>A0A4R2NCJ6</accession>
<evidence type="ECO:0008006" key="4">
    <source>
        <dbReference type="Google" id="ProtNLM"/>
    </source>
</evidence>
<feature type="transmembrane region" description="Helical" evidence="1">
    <location>
        <begin position="113"/>
        <end position="133"/>
    </location>
</feature>
<keyword evidence="3" id="KW-1185">Reference proteome</keyword>
<gene>
    <name evidence="2" type="ORF">EV693_101133</name>
</gene>
<evidence type="ECO:0000313" key="2">
    <source>
        <dbReference type="EMBL" id="TCP18867.1"/>
    </source>
</evidence>
<dbReference type="OrthoDB" id="5688157at2"/>
<feature type="transmembrane region" description="Helical" evidence="1">
    <location>
        <begin position="50"/>
        <end position="69"/>
    </location>
</feature>
<dbReference type="AlphaFoldDB" id="A0A4R2NCJ6"/>
<feature type="transmembrane region" description="Helical" evidence="1">
    <location>
        <begin position="190"/>
        <end position="216"/>
    </location>
</feature>
<keyword evidence="1" id="KW-0472">Membrane</keyword>
<evidence type="ECO:0000313" key="3">
    <source>
        <dbReference type="Proteomes" id="UP000295537"/>
    </source>
</evidence>
<feature type="transmembrane region" description="Helical" evidence="1">
    <location>
        <begin position="153"/>
        <end position="178"/>
    </location>
</feature>
<feature type="transmembrane region" description="Helical" evidence="1">
    <location>
        <begin position="81"/>
        <end position="101"/>
    </location>
</feature>
<feature type="transmembrane region" description="Helical" evidence="1">
    <location>
        <begin position="355"/>
        <end position="373"/>
    </location>
</feature>
<keyword evidence="1" id="KW-0812">Transmembrane</keyword>
<evidence type="ECO:0000256" key="1">
    <source>
        <dbReference type="SAM" id="Phobius"/>
    </source>
</evidence>
<sequence length="390" mass="45026">MSSFLSFFYIYDPWLFHFIRMAFIMGAIAIGVLCYKGINNKLPQGIQLPVDSLVVSLLLIVISLFPIIIHSSTDFSVIKMYFKGFLLFICGIAVYNLVYLNKDKSALIKDLKLGISVQAVIGFLALLGLPIIIDLALSTNAVYPRFYGSEQEYRLYNLTSSGFFQLSIFYLMLLNFILAYDRKYNTIHGIYILMILFIGLISGRTFLALSVLSILFYFRFKYLPYLILFLAICLLFTFFFNEHKYVRHALEPLINFFYGYGNISSSTDTLVEKHLFKPELRQILIGDGYYYGYYGSTDSGFLRQFLYGGILYMLSCFLFMFYFIRKIALNWFDGSWRFMLSSLVILSVLNIKADAYAFPGIMTLFLMFLSLFGRSGKRITLFKPQRGSNV</sequence>